<evidence type="ECO:0000313" key="3">
    <source>
        <dbReference type="Proteomes" id="UP000244073"/>
    </source>
</evidence>
<organism evidence="2 3">
    <name type="scientific">Aspergillus ochraceoroseus IBT 24754</name>
    <dbReference type="NCBI Taxonomy" id="1392256"/>
    <lineage>
        <taxon>Eukaryota</taxon>
        <taxon>Fungi</taxon>
        <taxon>Dikarya</taxon>
        <taxon>Ascomycota</taxon>
        <taxon>Pezizomycotina</taxon>
        <taxon>Eurotiomycetes</taxon>
        <taxon>Eurotiomycetidae</taxon>
        <taxon>Eurotiales</taxon>
        <taxon>Aspergillaceae</taxon>
        <taxon>Aspergillus</taxon>
        <taxon>Aspergillus subgen. Nidulantes</taxon>
    </lineage>
</organism>
<dbReference type="OrthoDB" id="288590at2759"/>
<comment type="caution">
    <text evidence="2">The sequence shown here is derived from an EMBL/GenBank/DDBJ whole genome shotgun (WGS) entry which is preliminary data.</text>
</comment>
<dbReference type="EMBL" id="MSFN02000007">
    <property type="protein sequence ID" value="PTU18999.1"/>
    <property type="molecule type" value="Genomic_DNA"/>
</dbReference>
<evidence type="ECO:0000313" key="2">
    <source>
        <dbReference type="EMBL" id="PTU18999.1"/>
    </source>
</evidence>
<reference evidence="2 3" key="1">
    <citation type="journal article" date="2018" name="Proc. Natl. Acad. Sci. U.S.A.">
        <title>Linking secondary metabolites to gene clusters through genome sequencing of six diverse Aspergillus species.</title>
        <authorList>
            <person name="Kaerboelling I."/>
            <person name="Vesth T.C."/>
            <person name="Frisvad J.C."/>
            <person name="Nybo J.L."/>
            <person name="Theobald S."/>
            <person name="Kuo A."/>
            <person name="Bowyer P."/>
            <person name="Matsuda Y."/>
            <person name="Mondo S."/>
            <person name="Lyhne E.K."/>
            <person name="Kogle M.E."/>
            <person name="Clum A."/>
            <person name="Lipzen A."/>
            <person name="Salamov A."/>
            <person name="Ngan C.Y."/>
            <person name="Daum C."/>
            <person name="Chiniquy J."/>
            <person name="Barry K."/>
            <person name="LaButti K."/>
            <person name="Haridas S."/>
            <person name="Simmons B.A."/>
            <person name="Magnuson J.K."/>
            <person name="Mortensen U.H."/>
            <person name="Larsen T.O."/>
            <person name="Grigoriev I.V."/>
            <person name="Baker S.E."/>
            <person name="Andersen M.R."/>
        </authorList>
    </citation>
    <scope>NUCLEOTIDE SEQUENCE [LARGE SCALE GENOMIC DNA]</scope>
    <source>
        <strain evidence="2 3">IBT 24754</strain>
    </source>
</reference>
<evidence type="ECO:0000259" key="1">
    <source>
        <dbReference type="Pfam" id="PF03171"/>
    </source>
</evidence>
<protein>
    <recommendedName>
        <fullName evidence="1">Isopenicillin N synthase-like Fe(2+) 2OG dioxygenase domain-containing protein</fullName>
    </recommendedName>
</protein>
<dbReference type="Pfam" id="PF03171">
    <property type="entry name" value="2OG-FeII_Oxy"/>
    <property type="match status" value="1"/>
</dbReference>
<name>A0A2T5LRT7_9EURO</name>
<dbReference type="GeneID" id="63817054"/>
<dbReference type="SUPFAM" id="SSF51197">
    <property type="entry name" value="Clavaminate synthase-like"/>
    <property type="match status" value="1"/>
</dbReference>
<gene>
    <name evidence="2" type="ORF">P175DRAFT_0534784</name>
</gene>
<dbReference type="Gene3D" id="2.60.120.330">
    <property type="entry name" value="B-lactam Antibiotic, Isopenicillin N Synthase, Chain"/>
    <property type="match status" value="1"/>
</dbReference>
<dbReference type="AlphaFoldDB" id="A0A2T5LRT7"/>
<dbReference type="Proteomes" id="UP000244073">
    <property type="component" value="Unassembled WGS sequence"/>
</dbReference>
<proteinExistence type="predicted"/>
<accession>A0A2T5LRT7</accession>
<sequence length="55" mass="5671">MHNSSINSAIPIAVFFLLHYPPQPPNASGLERGIGAHADFGAVTILLQDSTGGGL</sequence>
<dbReference type="InterPro" id="IPR027443">
    <property type="entry name" value="IPNS-like_sf"/>
</dbReference>
<dbReference type="RefSeq" id="XP_040750391.1">
    <property type="nucleotide sequence ID" value="XM_040900172.1"/>
</dbReference>
<feature type="domain" description="Isopenicillin N synthase-like Fe(2+) 2OG dioxygenase" evidence="1">
    <location>
        <begin position="14"/>
        <end position="53"/>
    </location>
</feature>
<dbReference type="InterPro" id="IPR044861">
    <property type="entry name" value="IPNS-like_FE2OG_OXY"/>
</dbReference>
<dbReference type="VEuPathDB" id="FungiDB:P175DRAFT_0534784"/>